<evidence type="ECO:0000313" key="3">
    <source>
        <dbReference type="Proteomes" id="UP001519460"/>
    </source>
</evidence>
<evidence type="ECO:0000313" key="2">
    <source>
        <dbReference type="EMBL" id="KAK7478108.1"/>
    </source>
</evidence>
<name>A0ABD0JUB6_9CAEN</name>
<keyword evidence="1" id="KW-0812">Transmembrane</keyword>
<evidence type="ECO:0000256" key="1">
    <source>
        <dbReference type="SAM" id="Phobius"/>
    </source>
</evidence>
<reference evidence="2 3" key="1">
    <citation type="journal article" date="2023" name="Sci. Data">
        <title>Genome assembly of the Korean intertidal mud-creeper Batillaria attramentaria.</title>
        <authorList>
            <person name="Patra A.K."/>
            <person name="Ho P.T."/>
            <person name="Jun S."/>
            <person name="Lee S.J."/>
            <person name="Kim Y."/>
            <person name="Won Y.J."/>
        </authorList>
    </citation>
    <scope>NUCLEOTIDE SEQUENCE [LARGE SCALE GENOMIC DNA]</scope>
    <source>
        <strain evidence="2">Wonlab-2016</strain>
    </source>
</reference>
<comment type="caution">
    <text evidence="2">The sequence shown here is derived from an EMBL/GenBank/DDBJ whole genome shotgun (WGS) entry which is preliminary data.</text>
</comment>
<proteinExistence type="predicted"/>
<dbReference type="EMBL" id="JACVVK020000333">
    <property type="protein sequence ID" value="KAK7478108.1"/>
    <property type="molecule type" value="Genomic_DNA"/>
</dbReference>
<feature type="transmembrane region" description="Helical" evidence="1">
    <location>
        <begin position="88"/>
        <end position="121"/>
    </location>
</feature>
<dbReference type="Proteomes" id="UP001519460">
    <property type="component" value="Unassembled WGS sequence"/>
</dbReference>
<keyword evidence="1" id="KW-0472">Membrane</keyword>
<accession>A0ABD0JUB6</accession>
<gene>
    <name evidence="2" type="ORF">BaRGS_00030643</name>
</gene>
<protein>
    <submittedName>
        <fullName evidence="2">Uncharacterized protein</fullName>
    </submittedName>
</protein>
<feature type="transmembrane region" description="Helical" evidence="1">
    <location>
        <begin position="43"/>
        <end position="76"/>
    </location>
</feature>
<keyword evidence="3" id="KW-1185">Reference proteome</keyword>
<sequence length="295" mass="31419">MLRPRGMDEIMAVCSCNGRKIAVFVDASLGCRAWNQAPVFLNLLLLLSGCVHVTLLLFLVLPFLLSCCSPVAPLLLSRYSRRSPVKHVAVFLMLLLSISCCSPTAVTLLLLLPCFSCWACYSPAVLITLWPLSGYSPVAPVVLLLQALLLDPATVILAAVIPSQFPCYTVRLPPLRPFCIPTRPVPERSQTPHHHRHPPNLTHGTAVPLPRGRSPLGPAQLGCSQGSIGWHLGALSFASLIPCIACLIGEKLAAPCLGVGSPLTGNLQATLPFVAVVFIMSNSAACVTYCVSGTV</sequence>
<organism evidence="2 3">
    <name type="scientific">Batillaria attramentaria</name>
    <dbReference type="NCBI Taxonomy" id="370345"/>
    <lineage>
        <taxon>Eukaryota</taxon>
        <taxon>Metazoa</taxon>
        <taxon>Spiralia</taxon>
        <taxon>Lophotrochozoa</taxon>
        <taxon>Mollusca</taxon>
        <taxon>Gastropoda</taxon>
        <taxon>Caenogastropoda</taxon>
        <taxon>Sorbeoconcha</taxon>
        <taxon>Cerithioidea</taxon>
        <taxon>Batillariidae</taxon>
        <taxon>Batillaria</taxon>
    </lineage>
</organism>
<keyword evidence="1" id="KW-1133">Transmembrane helix</keyword>
<dbReference type="AlphaFoldDB" id="A0ABD0JUB6"/>